<accession>A0A0S8GGH9</accession>
<dbReference type="Pfam" id="PF01112">
    <property type="entry name" value="Asparaginase_2"/>
    <property type="match status" value="1"/>
</dbReference>
<proteinExistence type="predicted"/>
<protein>
    <recommendedName>
        <fullName evidence="9">Asparaginase</fullName>
    </recommendedName>
</protein>
<dbReference type="GO" id="GO:0008233">
    <property type="term" value="F:peptidase activity"/>
    <property type="evidence" value="ECO:0007669"/>
    <property type="project" value="UniProtKB-KW"/>
</dbReference>
<feature type="binding site" evidence="5">
    <location>
        <begin position="218"/>
        <end position="221"/>
    </location>
    <ligand>
        <name>substrate</name>
    </ligand>
</feature>
<evidence type="ECO:0000256" key="6">
    <source>
        <dbReference type="PIRSR" id="PIRSR600246-3"/>
    </source>
</evidence>
<feature type="binding site" evidence="5">
    <location>
        <begin position="196"/>
        <end position="199"/>
    </location>
    <ligand>
        <name>substrate</name>
    </ligand>
</feature>
<evidence type="ECO:0000256" key="3">
    <source>
        <dbReference type="ARBA" id="ARBA00022813"/>
    </source>
</evidence>
<comment type="caution">
    <text evidence="7">The sequence shown here is derived from an EMBL/GenBank/DDBJ whole genome shotgun (WGS) entry which is preliminary data.</text>
</comment>
<reference evidence="7 8" key="1">
    <citation type="journal article" date="2015" name="Microbiome">
        <title>Genomic resolution of linkages in carbon, nitrogen, and sulfur cycling among widespread estuary sediment bacteria.</title>
        <authorList>
            <person name="Baker B.J."/>
            <person name="Lazar C.S."/>
            <person name="Teske A.P."/>
            <person name="Dick G.J."/>
        </authorList>
    </citation>
    <scope>NUCLEOTIDE SEQUENCE [LARGE SCALE GENOMIC DNA]</scope>
    <source>
        <strain evidence="7">SM23_60</strain>
    </source>
</reference>
<evidence type="ECO:0000313" key="8">
    <source>
        <dbReference type="Proteomes" id="UP000051096"/>
    </source>
</evidence>
<evidence type="ECO:0008006" key="9">
    <source>
        <dbReference type="Google" id="ProtNLM"/>
    </source>
</evidence>
<dbReference type="PANTHER" id="PTHR10188:SF6">
    <property type="entry name" value="N(4)-(BETA-N-ACETYLGLUCOSAMINYL)-L-ASPARAGINASE"/>
    <property type="match status" value="1"/>
</dbReference>
<evidence type="ECO:0000256" key="5">
    <source>
        <dbReference type="PIRSR" id="PIRSR600246-2"/>
    </source>
</evidence>
<dbReference type="GO" id="GO:0006508">
    <property type="term" value="P:proteolysis"/>
    <property type="evidence" value="ECO:0007669"/>
    <property type="project" value="UniProtKB-KW"/>
</dbReference>
<dbReference type="Gene3D" id="3.60.20.30">
    <property type="entry name" value="(Glycosyl)asparaginase"/>
    <property type="match status" value="1"/>
</dbReference>
<evidence type="ECO:0000256" key="1">
    <source>
        <dbReference type="ARBA" id="ARBA00022670"/>
    </source>
</evidence>
<dbReference type="InterPro" id="IPR000246">
    <property type="entry name" value="Peptidase_T2"/>
</dbReference>
<dbReference type="SUPFAM" id="SSF56235">
    <property type="entry name" value="N-terminal nucleophile aminohydrolases (Ntn hydrolases)"/>
    <property type="match status" value="1"/>
</dbReference>
<dbReference type="PANTHER" id="PTHR10188">
    <property type="entry name" value="L-ASPARAGINASE"/>
    <property type="match status" value="1"/>
</dbReference>
<keyword evidence="2" id="KW-0378">Hydrolase</keyword>
<evidence type="ECO:0000313" key="7">
    <source>
        <dbReference type="EMBL" id="KPK72119.1"/>
    </source>
</evidence>
<organism evidence="7 8">
    <name type="scientific">candidate division WOR_3 bacterium SM23_60</name>
    <dbReference type="NCBI Taxonomy" id="1703780"/>
    <lineage>
        <taxon>Bacteria</taxon>
        <taxon>Bacteria division WOR-3</taxon>
    </lineage>
</organism>
<evidence type="ECO:0000256" key="4">
    <source>
        <dbReference type="PIRSR" id="PIRSR600246-1"/>
    </source>
</evidence>
<sequence>MKKRTCAIICHGGAGGISFPQRRARGLIKATSIGYGILTQGGSSLDAAQQAIEILEDASIFNAGTGSSLNLAGNAEMDAALMTSDMRFGGIGAITDIKNPIAVARLVMEHTDHLLLCGDQALRFARIMGVPRYDPVTKEKKRIWRRQKKARGNRYFPKTKNFVKQYGTVGAVAIDTRGLISVATSSGGITLRLPGRVGDTPLIGTGTYADHYGGVSATGHGEQIMRYMIAFRAVSLMRRYAARAAAQMTMEYAKQHDCACGLIGIDKHGSVVWAHNTRAMSWCYIRGGRLRLFKY</sequence>
<feature type="active site" description="Nucleophile" evidence="4">
    <location>
        <position position="168"/>
    </location>
</feature>
<dbReference type="EMBL" id="LJUO01000041">
    <property type="protein sequence ID" value="KPK72119.1"/>
    <property type="molecule type" value="Genomic_DNA"/>
</dbReference>
<name>A0A0S8GGH9_UNCW3</name>
<dbReference type="GO" id="GO:0016811">
    <property type="term" value="F:hydrolase activity, acting on carbon-nitrogen (but not peptide) bonds, in linear amides"/>
    <property type="evidence" value="ECO:0007669"/>
    <property type="project" value="UniProtKB-ARBA"/>
</dbReference>
<dbReference type="InterPro" id="IPR029055">
    <property type="entry name" value="Ntn_hydrolases_N"/>
</dbReference>
<dbReference type="PATRIC" id="fig|1703780.3.peg.2558"/>
<feature type="site" description="Cleavage; by autolysis" evidence="6">
    <location>
        <begin position="167"/>
        <end position="168"/>
    </location>
</feature>
<keyword evidence="3" id="KW-0068">Autocatalytic cleavage</keyword>
<dbReference type="Proteomes" id="UP000051096">
    <property type="component" value="Unassembled WGS sequence"/>
</dbReference>
<gene>
    <name evidence="7" type="ORF">AMJ87_05705</name>
</gene>
<keyword evidence="1" id="KW-0645">Protease</keyword>
<dbReference type="GO" id="GO:0005737">
    <property type="term" value="C:cytoplasm"/>
    <property type="evidence" value="ECO:0007669"/>
    <property type="project" value="TreeGrafter"/>
</dbReference>
<dbReference type="FunFam" id="3.60.20.30:FF:000001">
    <property type="entry name" value="Isoaspartyl peptidase/L-asparaginase"/>
    <property type="match status" value="1"/>
</dbReference>
<evidence type="ECO:0000256" key="2">
    <source>
        <dbReference type="ARBA" id="ARBA00022801"/>
    </source>
</evidence>
<dbReference type="AlphaFoldDB" id="A0A0S8GGH9"/>